<protein>
    <submittedName>
        <fullName evidence="1">Uncharacterized protein</fullName>
    </submittedName>
</protein>
<dbReference type="Proteomes" id="UP000070444">
    <property type="component" value="Unassembled WGS sequence"/>
</dbReference>
<dbReference type="AlphaFoldDB" id="A0A137NUK5"/>
<keyword evidence="2" id="KW-1185">Reference proteome</keyword>
<organism evidence="1 2">
    <name type="scientific">Conidiobolus coronatus (strain ATCC 28846 / CBS 209.66 / NRRL 28638)</name>
    <name type="common">Delacroixia coronata</name>
    <dbReference type="NCBI Taxonomy" id="796925"/>
    <lineage>
        <taxon>Eukaryota</taxon>
        <taxon>Fungi</taxon>
        <taxon>Fungi incertae sedis</taxon>
        <taxon>Zoopagomycota</taxon>
        <taxon>Entomophthoromycotina</taxon>
        <taxon>Entomophthoromycetes</taxon>
        <taxon>Entomophthorales</taxon>
        <taxon>Ancylistaceae</taxon>
        <taxon>Conidiobolus</taxon>
    </lineage>
</organism>
<proteinExistence type="predicted"/>
<sequence>MLYIPEGFNGSFSKLTDEYLISLVNENPKLNSLVNENPSSTMAELERLAGTSATVIDKNPDISKYGLTKLAGVSLATISRRLKKLELPRVSSLYRLKIFKKEIYNQ</sequence>
<accession>A0A137NUK5</accession>
<evidence type="ECO:0000313" key="2">
    <source>
        <dbReference type="Proteomes" id="UP000070444"/>
    </source>
</evidence>
<reference evidence="1 2" key="1">
    <citation type="journal article" date="2015" name="Genome Biol. Evol.">
        <title>Phylogenomic analyses indicate that early fungi evolved digesting cell walls of algal ancestors of land plants.</title>
        <authorList>
            <person name="Chang Y."/>
            <person name="Wang S."/>
            <person name="Sekimoto S."/>
            <person name="Aerts A.L."/>
            <person name="Choi C."/>
            <person name="Clum A."/>
            <person name="LaButti K.M."/>
            <person name="Lindquist E.A."/>
            <person name="Yee Ngan C."/>
            <person name="Ohm R.A."/>
            <person name="Salamov A.A."/>
            <person name="Grigoriev I.V."/>
            <person name="Spatafora J.W."/>
            <person name="Berbee M.L."/>
        </authorList>
    </citation>
    <scope>NUCLEOTIDE SEQUENCE [LARGE SCALE GENOMIC DNA]</scope>
    <source>
        <strain evidence="1 2">NRRL 28638</strain>
    </source>
</reference>
<name>A0A137NUK5_CONC2</name>
<evidence type="ECO:0000313" key="1">
    <source>
        <dbReference type="EMBL" id="KXN66427.1"/>
    </source>
</evidence>
<dbReference type="EMBL" id="KQ964727">
    <property type="protein sequence ID" value="KXN66427.1"/>
    <property type="molecule type" value="Genomic_DNA"/>
</dbReference>
<gene>
    <name evidence="1" type="ORF">CONCODRAFT_11734</name>
</gene>